<name>A0A0F9XHB6_9ZZZZ</name>
<evidence type="ECO:0000259" key="1">
    <source>
        <dbReference type="PROSITE" id="PS51340"/>
    </source>
</evidence>
<organism evidence="2">
    <name type="scientific">marine sediment metagenome</name>
    <dbReference type="NCBI Taxonomy" id="412755"/>
    <lineage>
        <taxon>unclassified sequences</taxon>
        <taxon>metagenomes</taxon>
        <taxon>ecological metagenomes</taxon>
    </lineage>
</organism>
<proteinExistence type="predicted"/>
<dbReference type="GO" id="GO:0030151">
    <property type="term" value="F:molybdenum ion binding"/>
    <property type="evidence" value="ECO:0007669"/>
    <property type="project" value="InterPro"/>
</dbReference>
<accession>A0A0F9XHB6</accession>
<dbReference type="SUPFAM" id="SSF50800">
    <property type="entry name" value="PK beta-barrel domain-like"/>
    <property type="match status" value="1"/>
</dbReference>
<dbReference type="AlphaFoldDB" id="A0A0F9XHB6"/>
<feature type="domain" description="MOSC" evidence="1">
    <location>
        <begin position="149"/>
        <end position="297"/>
    </location>
</feature>
<dbReference type="EMBL" id="LAZR01000104">
    <property type="protein sequence ID" value="KKN91308.1"/>
    <property type="molecule type" value="Genomic_DNA"/>
</dbReference>
<evidence type="ECO:0000313" key="2">
    <source>
        <dbReference type="EMBL" id="KKN91308.1"/>
    </source>
</evidence>
<dbReference type="Gene3D" id="2.40.33.20">
    <property type="entry name" value="PK beta-barrel domain-like"/>
    <property type="match status" value="1"/>
</dbReference>
<dbReference type="Pfam" id="PF03476">
    <property type="entry name" value="MOSC_N"/>
    <property type="match status" value="1"/>
</dbReference>
<dbReference type="GO" id="GO:0030170">
    <property type="term" value="F:pyridoxal phosphate binding"/>
    <property type="evidence" value="ECO:0007669"/>
    <property type="project" value="InterPro"/>
</dbReference>
<dbReference type="PROSITE" id="PS51340">
    <property type="entry name" value="MOSC"/>
    <property type="match status" value="1"/>
</dbReference>
<gene>
    <name evidence="2" type="ORF">LCGC14_0218540</name>
</gene>
<dbReference type="InterPro" id="IPR005302">
    <property type="entry name" value="MoCF_Sase_C"/>
</dbReference>
<reference evidence="2" key="1">
    <citation type="journal article" date="2015" name="Nature">
        <title>Complex archaea that bridge the gap between prokaryotes and eukaryotes.</title>
        <authorList>
            <person name="Spang A."/>
            <person name="Saw J.H."/>
            <person name="Jorgensen S.L."/>
            <person name="Zaremba-Niedzwiedzka K."/>
            <person name="Martijn J."/>
            <person name="Lind A.E."/>
            <person name="van Eijk R."/>
            <person name="Schleper C."/>
            <person name="Guy L."/>
            <person name="Ettema T.J."/>
        </authorList>
    </citation>
    <scope>NUCLEOTIDE SEQUENCE</scope>
</reference>
<sequence>MALWRDKMALTGGKAMRMLGRVKEIWRYPVKGMAGEALQSCALTPKGLMGDRLWAVRDRARNEIQSCKFRPELLRITASQVELGSFVNLCFPNGRILRSDAAEVHTAISDLVGHASLLEPLSAQLGLEGFKRYKTNQHSWLDELKATFEREASEPLPDFSDMPQDMIDYVSLPGSYFLVSPFHLLTTASLEYLRGLQPDSDWNVRRFRPNLVIDTLDTEPGLVEQAWLGGQLQVGEAGMLCSGTAPRCGAITRAQQGLPTDKRLLRAVVREAEQNLGVYADTLQTGMLQVGDPVYFKR</sequence>
<dbReference type="InterPro" id="IPR005303">
    <property type="entry name" value="MOCOS_middle"/>
</dbReference>
<dbReference type="InterPro" id="IPR011037">
    <property type="entry name" value="Pyrv_Knase-like_insert_dom_sf"/>
</dbReference>
<dbReference type="Pfam" id="PF03473">
    <property type="entry name" value="MOSC"/>
    <property type="match status" value="1"/>
</dbReference>
<comment type="caution">
    <text evidence="2">The sequence shown here is derived from an EMBL/GenBank/DDBJ whole genome shotgun (WGS) entry which is preliminary data.</text>
</comment>
<protein>
    <recommendedName>
        <fullName evidence="1">MOSC domain-containing protein</fullName>
    </recommendedName>
</protein>
<dbReference type="GO" id="GO:0003824">
    <property type="term" value="F:catalytic activity"/>
    <property type="evidence" value="ECO:0007669"/>
    <property type="project" value="InterPro"/>
</dbReference>